<accession>A0ABD0RKB4</accession>
<evidence type="ECO:0000313" key="2">
    <source>
        <dbReference type="EMBL" id="KAL0198297.1"/>
    </source>
</evidence>
<dbReference type="Proteomes" id="UP001529510">
    <property type="component" value="Unassembled WGS sequence"/>
</dbReference>
<name>A0ABD0RKB4_CIRMR</name>
<dbReference type="EMBL" id="JAMKFB020000003">
    <property type="protein sequence ID" value="KAL0198297.1"/>
    <property type="molecule type" value="Genomic_DNA"/>
</dbReference>
<protein>
    <submittedName>
        <fullName evidence="2">Uncharacterized protein</fullName>
    </submittedName>
</protein>
<feature type="compositionally biased region" description="Basic and acidic residues" evidence="1">
    <location>
        <begin position="7"/>
        <end position="28"/>
    </location>
</feature>
<sequence>NTLGKNNETKVKSDEQNVVKERQVKKTESNSVNNQAAPSSQSTNSQKKTPGLVEKSEF</sequence>
<keyword evidence="3" id="KW-1185">Reference proteome</keyword>
<feature type="compositionally biased region" description="Polar residues" evidence="1">
    <location>
        <begin position="29"/>
        <end position="48"/>
    </location>
</feature>
<gene>
    <name evidence="2" type="ORF">M9458_006837</name>
</gene>
<comment type="caution">
    <text evidence="2">The sequence shown here is derived from an EMBL/GenBank/DDBJ whole genome shotgun (WGS) entry which is preliminary data.</text>
</comment>
<organism evidence="2 3">
    <name type="scientific">Cirrhinus mrigala</name>
    <name type="common">Mrigala</name>
    <dbReference type="NCBI Taxonomy" id="683832"/>
    <lineage>
        <taxon>Eukaryota</taxon>
        <taxon>Metazoa</taxon>
        <taxon>Chordata</taxon>
        <taxon>Craniata</taxon>
        <taxon>Vertebrata</taxon>
        <taxon>Euteleostomi</taxon>
        <taxon>Actinopterygii</taxon>
        <taxon>Neopterygii</taxon>
        <taxon>Teleostei</taxon>
        <taxon>Ostariophysi</taxon>
        <taxon>Cypriniformes</taxon>
        <taxon>Cyprinidae</taxon>
        <taxon>Labeoninae</taxon>
        <taxon>Labeonini</taxon>
        <taxon>Cirrhinus</taxon>
    </lineage>
</organism>
<proteinExistence type="predicted"/>
<evidence type="ECO:0000313" key="3">
    <source>
        <dbReference type="Proteomes" id="UP001529510"/>
    </source>
</evidence>
<feature type="region of interest" description="Disordered" evidence="1">
    <location>
        <begin position="1"/>
        <end position="58"/>
    </location>
</feature>
<reference evidence="2 3" key="1">
    <citation type="submission" date="2024-05" db="EMBL/GenBank/DDBJ databases">
        <title>Genome sequencing and assembly of Indian major carp, Cirrhinus mrigala (Hamilton, 1822).</title>
        <authorList>
            <person name="Mohindra V."/>
            <person name="Chowdhury L.M."/>
            <person name="Lal K."/>
            <person name="Jena J.K."/>
        </authorList>
    </citation>
    <scope>NUCLEOTIDE SEQUENCE [LARGE SCALE GENOMIC DNA]</scope>
    <source>
        <strain evidence="2">CM1030</strain>
        <tissue evidence="2">Blood</tissue>
    </source>
</reference>
<evidence type="ECO:0000256" key="1">
    <source>
        <dbReference type="SAM" id="MobiDB-lite"/>
    </source>
</evidence>
<dbReference type="AlphaFoldDB" id="A0ABD0RKB4"/>
<feature type="non-terminal residue" evidence="2">
    <location>
        <position position="1"/>
    </location>
</feature>